<protein>
    <submittedName>
        <fullName evidence="2">Uncharacterized protein</fullName>
    </submittedName>
</protein>
<reference evidence="2 3" key="1">
    <citation type="journal article" date="2023" name="Plants (Basel)">
        <title>Bridging the Gap: Combining Genomics and Transcriptomics Approaches to Understand Stylosanthes scabra, an Orphan Legume from the Brazilian Caatinga.</title>
        <authorList>
            <person name="Ferreira-Neto J.R.C."/>
            <person name="da Silva M.D."/>
            <person name="Binneck E."/>
            <person name="de Melo N.F."/>
            <person name="da Silva R.H."/>
            <person name="de Melo A.L.T.M."/>
            <person name="Pandolfi V."/>
            <person name="Bustamante F.O."/>
            <person name="Brasileiro-Vidal A.C."/>
            <person name="Benko-Iseppon A.M."/>
        </authorList>
    </citation>
    <scope>NUCLEOTIDE SEQUENCE [LARGE SCALE GENOMIC DNA]</scope>
    <source>
        <tissue evidence="2">Leaves</tissue>
    </source>
</reference>
<dbReference type="EMBL" id="JASCZI010000462">
    <property type="protein sequence ID" value="MED6111940.1"/>
    <property type="molecule type" value="Genomic_DNA"/>
</dbReference>
<dbReference type="PANTHER" id="PTHR12741:SF67">
    <property type="entry name" value="CALLOSE SYNTHASE 10"/>
    <property type="match status" value="1"/>
</dbReference>
<evidence type="ECO:0000313" key="2">
    <source>
        <dbReference type="EMBL" id="MED6111940.1"/>
    </source>
</evidence>
<keyword evidence="3" id="KW-1185">Reference proteome</keyword>
<dbReference type="Proteomes" id="UP001341840">
    <property type="component" value="Unassembled WGS sequence"/>
</dbReference>
<accession>A0ABU6QJ52</accession>
<gene>
    <name evidence="2" type="ORF">PIB30_057019</name>
</gene>
<feature type="transmembrane region" description="Helical" evidence="1">
    <location>
        <begin position="32"/>
        <end position="50"/>
    </location>
</feature>
<organism evidence="2 3">
    <name type="scientific">Stylosanthes scabra</name>
    <dbReference type="NCBI Taxonomy" id="79078"/>
    <lineage>
        <taxon>Eukaryota</taxon>
        <taxon>Viridiplantae</taxon>
        <taxon>Streptophyta</taxon>
        <taxon>Embryophyta</taxon>
        <taxon>Tracheophyta</taxon>
        <taxon>Spermatophyta</taxon>
        <taxon>Magnoliopsida</taxon>
        <taxon>eudicotyledons</taxon>
        <taxon>Gunneridae</taxon>
        <taxon>Pentapetalae</taxon>
        <taxon>rosids</taxon>
        <taxon>fabids</taxon>
        <taxon>Fabales</taxon>
        <taxon>Fabaceae</taxon>
        <taxon>Papilionoideae</taxon>
        <taxon>50 kb inversion clade</taxon>
        <taxon>dalbergioids sensu lato</taxon>
        <taxon>Dalbergieae</taxon>
        <taxon>Pterocarpus clade</taxon>
        <taxon>Stylosanthes</taxon>
    </lineage>
</organism>
<evidence type="ECO:0000256" key="1">
    <source>
        <dbReference type="SAM" id="Phobius"/>
    </source>
</evidence>
<keyword evidence="1" id="KW-0472">Membrane</keyword>
<keyword evidence="1" id="KW-1133">Transmembrane helix</keyword>
<name>A0ABU6QJ52_9FABA</name>
<sequence length="121" mass="13935">MLYSVAVRHGLGIVPSLGLWDSICKFARMYDVGMRMIFFVPIALLSWFPFTSTFQSRLLFHQAFNRGLEISLILTGNKAYVRLNTLNSYFIACEPLLRISYFSVYYFAVKYGLGSTFSVRM</sequence>
<evidence type="ECO:0000313" key="3">
    <source>
        <dbReference type="Proteomes" id="UP001341840"/>
    </source>
</evidence>
<keyword evidence="1" id="KW-0812">Transmembrane</keyword>
<comment type="caution">
    <text evidence="2">The sequence shown here is derived from an EMBL/GenBank/DDBJ whole genome shotgun (WGS) entry which is preliminary data.</text>
</comment>
<proteinExistence type="predicted"/>
<dbReference type="PANTHER" id="PTHR12741">
    <property type="entry name" value="LYST-INTERACTING PROTEIN LIP5 DOPAMINE RESPONSIVE PROTEIN DRG-1"/>
    <property type="match status" value="1"/>
</dbReference>